<reference evidence="1 2" key="1">
    <citation type="submission" date="2024-04" db="EMBL/GenBank/DDBJ databases">
        <title>Genome sequencing and metabolic network reconstruction of aminoacids and betaine degradation by Anoxynatronum sibiricum.</title>
        <authorList>
            <person name="Detkova E.N."/>
            <person name="Boltjanskaja Y.V."/>
            <person name="Mardanov A.V."/>
            <person name="Kevbrin V."/>
        </authorList>
    </citation>
    <scope>NUCLEOTIDE SEQUENCE [LARGE SCALE GENOMIC DNA]</scope>
    <source>
        <strain evidence="1 2">Z-7981</strain>
    </source>
</reference>
<accession>A0ABU9VVK5</accession>
<gene>
    <name evidence="1" type="ORF">AAIG11_11985</name>
</gene>
<evidence type="ECO:0000313" key="1">
    <source>
        <dbReference type="EMBL" id="MEN1761202.1"/>
    </source>
</evidence>
<comment type="caution">
    <text evidence="1">The sequence shown here is derived from an EMBL/GenBank/DDBJ whole genome shotgun (WGS) entry which is preliminary data.</text>
</comment>
<organism evidence="1 2">
    <name type="scientific">Anoxynatronum sibiricum</name>
    <dbReference type="NCBI Taxonomy" id="210623"/>
    <lineage>
        <taxon>Bacteria</taxon>
        <taxon>Bacillati</taxon>
        <taxon>Bacillota</taxon>
        <taxon>Clostridia</taxon>
        <taxon>Eubacteriales</taxon>
        <taxon>Clostridiaceae</taxon>
        <taxon>Anoxynatronum</taxon>
    </lineage>
</organism>
<keyword evidence="2" id="KW-1185">Reference proteome</keyword>
<dbReference type="InterPro" id="IPR025591">
    <property type="entry name" value="RloB"/>
</dbReference>
<sequence length="238" mass="27487">MSPLREYRSMTSRFEEELEIEALRRYYVIFEGANTERKYFQGINNNRKELGINSQIELVILHKEGDISGFSHPIKLLELIEDKKKLLKHDEKFDKGIDRFVIVFDRDSYKSAEHYVDFIEKSSVDNILVVTSPCFELWLILHYEDAIEKYVVPNKDKLFKNEKISRAHSFTSDLFSEISGSNPKSGSFFNKLKDGVDLAIMQEKSIEQDILNLATEIGSNVGVFAYANLIVSQKQALC</sequence>
<evidence type="ECO:0000313" key="2">
    <source>
        <dbReference type="Proteomes" id="UP001407405"/>
    </source>
</evidence>
<name>A0ABU9VVK5_9CLOT</name>
<dbReference type="Pfam" id="PF13707">
    <property type="entry name" value="RloB"/>
    <property type="match status" value="1"/>
</dbReference>
<dbReference type="Proteomes" id="UP001407405">
    <property type="component" value="Unassembled WGS sequence"/>
</dbReference>
<dbReference type="RefSeq" id="WP_343186502.1">
    <property type="nucleotide sequence ID" value="NZ_JBCITM010000012.1"/>
</dbReference>
<protein>
    <submittedName>
        <fullName evidence="1">RloB family protein</fullName>
    </submittedName>
</protein>
<dbReference type="EMBL" id="JBCITM010000012">
    <property type="protein sequence ID" value="MEN1761202.1"/>
    <property type="molecule type" value="Genomic_DNA"/>
</dbReference>
<proteinExistence type="predicted"/>